<dbReference type="EMBL" id="JASCZI010211586">
    <property type="protein sequence ID" value="MED6194780.1"/>
    <property type="molecule type" value="Genomic_DNA"/>
</dbReference>
<evidence type="ECO:0000256" key="1">
    <source>
        <dbReference type="SAM" id="MobiDB-lite"/>
    </source>
</evidence>
<accession>A0ABU6XDG7</accession>
<organism evidence="2 3">
    <name type="scientific">Stylosanthes scabra</name>
    <dbReference type="NCBI Taxonomy" id="79078"/>
    <lineage>
        <taxon>Eukaryota</taxon>
        <taxon>Viridiplantae</taxon>
        <taxon>Streptophyta</taxon>
        <taxon>Embryophyta</taxon>
        <taxon>Tracheophyta</taxon>
        <taxon>Spermatophyta</taxon>
        <taxon>Magnoliopsida</taxon>
        <taxon>eudicotyledons</taxon>
        <taxon>Gunneridae</taxon>
        <taxon>Pentapetalae</taxon>
        <taxon>rosids</taxon>
        <taxon>fabids</taxon>
        <taxon>Fabales</taxon>
        <taxon>Fabaceae</taxon>
        <taxon>Papilionoideae</taxon>
        <taxon>50 kb inversion clade</taxon>
        <taxon>dalbergioids sensu lato</taxon>
        <taxon>Dalbergieae</taxon>
        <taxon>Pterocarpus clade</taxon>
        <taxon>Stylosanthes</taxon>
    </lineage>
</organism>
<keyword evidence="3" id="KW-1185">Reference proteome</keyword>
<feature type="compositionally biased region" description="Low complexity" evidence="1">
    <location>
        <begin position="29"/>
        <end position="40"/>
    </location>
</feature>
<dbReference type="Proteomes" id="UP001341840">
    <property type="component" value="Unassembled WGS sequence"/>
</dbReference>
<sequence>MDTLTKSRLGPWVIITAEPPSSPATLANPSSPAGGAALHSSPPPPLRPCLCATITTRLPVPPTKSPPPQLLPYARGATRILLRRRATIIIGLFFLSKFIKVLEDH</sequence>
<gene>
    <name evidence="2" type="ORF">PIB30_031775</name>
</gene>
<evidence type="ECO:0000313" key="2">
    <source>
        <dbReference type="EMBL" id="MED6194780.1"/>
    </source>
</evidence>
<reference evidence="2 3" key="1">
    <citation type="journal article" date="2023" name="Plants (Basel)">
        <title>Bridging the Gap: Combining Genomics and Transcriptomics Approaches to Understand Stylosanthes scabra, an Orphan Legume from the Brazilian Caatinga.</title>
        <authorList>
            <person name="Ferreira-Neto J.R.C."/>
            <person name="da Silva M.D."/>
            <person name="Binneck E."/>
            <person name="de Melo N.F."/>
            <person name="da Silva R.H."/>
            <person name="de Melo A.L.T.M."/>
            <person name="Pandolfi V."/>
            <person name="Bustamante F.O."/>
            <person name="Brasileiro-Vidal A.C."/>
            <person name="Benko-Iseppon A.M."/>
        </authorList>
    </citation>
    <scope>NUCLEOTIDE SEQUENCE [LARGE SCALE GENOMIC DNA]</scope>
    <source>
        <tissue evidence="2">Leaves</tissue>
    </source>
</reference>
<name>A0ABU6XDG7_9FABA</name>
<proteinExistence type="predicted"/>
<evidence type="ECO:0000313" key="3">
    <source>
        <dbReference type="Proteomes" id="UP001341840"/>
    </source>
</evidence>
<comment type="caution">
    <text evidence="2">The sequence shown here is derived from an EMBL/GenBank/DDBJ whole genome shotgun (WGS) entry which is preliminary data.</text>
</comment>
<protein>
    <submittedName>
        <fullName evidence="2">Uncharacterized protein</fullName>
    </submittedName>
</protein>
<feature type="region of interest" description="Disordered" evidence="1">
    <location>
        <begin position="18"/>
        <end position="42"/>
    </location>
</feature>